<proteinExistence type="predicted"/>
<reference evidence="3" key="1">
    <citation type="journal article" date="2019" name="Int. J. Syst. Evol. Microbiol.">
        <title>The Global Catalogue of Microorganisms (GCM) 10K type strain sequencing project: providing services to taxonomists for standard genome sequencing and annotation.</title>
        <authorList>
            <consortium name="The Broad Institute Genomics Platform"/>
            <consortium name="The Broad Institute Genome Sequencing Center for Infectious Disease"/>
            <person name="Wu L."/>
            <person name="Ma J."/>
        </authorList>
    </citation>
    <scope>NUCLEOTIDE SEQUENCE [LARGE SCALE GENOMIC DNA]</scope>
    <source>
        <strain evidence="3">CCUG 62974</strain>
    </source>
</reference>
<organism evidence="2 3">
    <name type="scientific">Streptosporangium algeriense</name>
    <dbReference type="NCBI Taxonomy" id="1682748"/>
    <lineage>
        <taxon>Bacteria</taxon>
        <taxon>Bacillati</taxon>
        <taxon>Actinomycetota</taxon>
        <taxon>Actinomycetes</taxon>
        <taxon>Streptosporangiales</taxon>
        <taxon>Streptosporangiaceae</taxon>
        <taxon>Streptosporangium</taxon>
    </lineage>
</organism>
<evidence type="ECO:0000313" key="3">
    <source>
        <dbReference type="Proteomes" id="UP001597024"/>
    </source>
</evidence>
<keyword evidence="3" id="KW-1185">Reference proteome</keyword>
<name>A0ABW3E4Y2_9ACTN</name>
<comment type="caution">
    <text evidence="2">The sequence shown here is derived from an EMBL/GenBank/DDBJ whole genome shotgun (WGS) entry which is preliminary data.</text>
</comment>
<gene>
    <name evidence="2" type="ORF">ACFQ08_41875</name>
</gene>
<evidence type="ECO:0000313" key="2">
    <source>
        <dbReference type="EMBL" id="MFD0891139.1"/>
    </source>
</evidence>
<feature type="region of interest" description="Disordered" evidence="1">
    <location>
        <begin position="34"/>
        <end position="56"/>
    </location>
</feature>
<protein>
    <submittedName>
        <fullName evidence="2">DUF3372 domain-containing protein</fullName>
    </submittedName>
</protein>
<dbReference type="Proteomes" id="UP001597024">
    <property type="component" value="Unassembled WGS sequence"/>
</dbReference>
<dbReference type="PANTHER" id="PTHR43002">
    <property type="entry name" value="GLYCOGEN DEBRANCHING ENZYME"/>
    <property type="match status" value="1"/>
</dbReference>
<feature type="non-terminal residue" evidence="2">
    <location>
        <position position="239"/>
    </location>
</feature>
<dbReference type="SUPFAM" id="SSF51445">
    <property type="entry name" value="(Trans)glycosidases"/>
    <property type="match status" value="1"/>
</dbReference>
<evidence type="ECO:0000256" key="1">
    <source>
        <dbReference type="SAM" id="MobiDB-lite"/>
    </source>
</evidence>
<dbReference type="InterPro" id="IPR017853">
    <property type="entry name" value="GH"/>
</dbReference>
<accession>A0ABW3E4Y2</accession>
<feature type="non-terminal residue" evidence="2">
    <location>
        <position position="1"/>
    </location>
</feature>
<dbReference type="EMBL" id="JBHTHX010002944">
    <property type="protein sequence ID" value="MFD0891139.1"/>
    <property type="molecule type" value="Genomic_DNA"/>
</dbReference>
<sequence>ARDSAGTAELRSLARDGLTHVHLLPVFDFATVPDRRSERTEPDGDLASMPPDSELQQERVALTAARDSYNWGYDPLHHTVPEGSYASDPDGTARIVEFRRMVAGLNRMGLRVIMDVVYNHTYACGPHPSAVLDRLVPGYYHRLLDDGTVATSTCCANTAPEHLMMGRLVVDSVVTWAREYKVDGFRFDLMGHHPKANLLAVREALDRLTPAADGVDGASVLLYGEGWDFGEVAGGARFE</sequence>
<dbReference type="Gene3D" id="3.20.20.80">
    <property type="entry name" value="Glycosidases"/>
    <property type="match status" value="1"/>
</dbReference>